<dbReference type="Gene3D" id="3.20.20.100">
    <property type="entry name" value="NADP-dependent oxidoreductase domain"/>
    <property type="match status" value="1"/>
</dbReference>
<dbReference type="InterPro" id="IPR020471">
    <property type="entry name" value="AKR"/>
</dbReference>
<dbReference type="PANTHER" id="PTHR43364:SF18">
    <property type="entry name" value="OXIDOREDUCTASE"/>
    <property type="match status" value="1"/>
</dbReference>
<dbReference type="InterPro" id="IPR036812">
    <property type="entry name" value="NAD(P)_OxRdtase_dom_sf"/>
</dbReference>
<dbReference type="InterPro" id="IPR050523">
    <property type="entry name" value="AKR_Detox_Biosynth"/>
</dbReference>
<dbReference type="PRINTS" id="PR00069">
    <property type="entry name" value="ALDKETRDTASE"/>
</dbReference>
<dbReference type="AlphaFoldDB" id="A0A1G7ZU36"/>
<organism evidence="3 4">
    <name type="scientific">Nonomuraea jiangxiensis</name>
    <dbReference type="NCBI Taxonomy" id="633440"/>
    <lineage>
        <taxon>Bacteria</taxon>
        <taxon>Bacillati</taxon>
        <taxon>Actinomycetota</taxon>
        <taxon>Actinomycetes</taxon>
        <taxon>Streptosporangiales</taxon>
        <taxon>Streptosporangiaceae</taxon>
        <taxon>Nonomuraea</taxon>
    </lineage>
</organism>
<dbReference type="GO" id="GO:0016491">
    <property type="term" value="F:oxidoreductase activity"/>
    <property type="evidence" value="ECO:0007669"/>
    <property type="project" value="UniProtKB-KW"/>
</dbReference>
<dbReference type="SUPFAM" id="SSF51430">
    <property type="entry name" value="NAD(P)-linked oxidoreductase"/>
    <property type="match status" value="1"/>
</dbReference>
<dbReference type="OrthoDB" id="3500708at2"/>
<dbReference type="FunFam" id="3.20.20.100:FF:000004">
    <property type="entry name" value="Oxidoreductase, aldo/keto reductase"/>
    <property type="match status" value="1"/>
</dbReference>
<name>A0A1G7ZU36_9ACTN</name>
<feature type="domain" description="NADP-dependent oxidoreductase" evidence="2">
    <location>
        <begin position="16"/>
        <end position="318"/>
    </location>
</feature>
<keyword evidence="4" id="KW-1185">Reference proteome</keyword>
<evidence type="ECO:0000313" key="4">
    <source>
        <dbReference type="Proteomes" id="UP000199202"/>
    </source>
</evidence>
<dbReference type="InterPro" id="IPR023210">
    <property type="entry name" value="NADP_OxRdtase_dom"/>
</dbReference>
<dbReference type="GO" id="GO:0005829">
    <property type="term" value="C:cytosol"/>
    <property type="evidence" value="ECO:0007669"/>
    <property type="project" value="UniProtKB-ARBA"/>
</dbReference>
<dbReference type="EMBL" id="FNDJ01000001">
    <property type="protein sequence ID" value="SDH12164.1"/>
    <property type="molecule type" value="Genomic_DNA"/>
</dbReference>
<dbReference type="PANTHER" id="PTHR43364">
    <property type="entry name" value="NADH-SPECIFIC METHYLGLYOXAL REDUCTASE-RELATED"/>
    <property type="match status" value="1"/>
</dbReference>
<protein>
    <submittedName>
        <fullName evidence="3">Predicted oxidoreductase</fullName>
    </submittedName>
</protein>
<dbReference type="CDD" id="cd19091">
    <property type="entry name" value="AKR_PsAKR"/>
    <property type="match status" value="1"/>
</dbReference>
<dbReference type="STRING" id="633440.SAMN05421869_101524"/>
<dbReference type="Proteomes" id="UP000199202">
    <property type="component" value="Unassembled WGS sequence"/>
</dbReference>
<evidence type="ECO:0000259" key="2">
    <source>
        <dbReference type="Pfam" id="PF00248"/>
    </source>
</evidence>
<evidence type="ECO:0000256" key="1">
    <source>
        <dbReference type="ARBA" id="ARBA00023002"/>
    </source>
</evidence>
<gene>
    <name evidence="3" type="ORF">SAMN05421869_101524</name>
</gene>
<evidence type="ECO:0000313" key="3">
    <source>
        <dbReference type="EMBL" id="SDH12164.1"/>
    </source>
</evidence>
<dbReference type="Pfam" id="PF00248">
    <property type="entry name" value="Aldo_ket_red"/>
    <property type="match status" value="1"/>
</dbReference>
<keyword evidence="1" id="KW-0560">Oxidoreductase</keyword>
<accession>A0A1G7ZU36</accession>
<sequence>MQYEQLGSTGAFVSRVALGTMTFGGAGTQPWDLLGALDLKAADRLVGMALDAGVNLVDTADIYAGGECEEFLGQILAGRRRDVVLATKLYARMGPGPNDAGLSRIHVMRSLEDSLRRLRTDHVDLYQIHSFDPVTPLEETLSALDDAVRQGKVRYVGASNLAAWQLAKALGVSERHGLARFVSLQSYYSLVGRDLDREILPLIREERLGMLVYSPLAGGFLSGKFGREGVSDASARQAQVENPPIDRERGYDVIDVMRAVAARHGIGVATVALAWVLAQPGVTSVIVGAKRPDQLTENLGAADVQLTEQDLAELEAVSALPPSYPGWVQAGAHPSRLPQG</sequence>
<proteinExistence type="predicted"/>
<dbReference type="RefSeq" id="WP_090928669.1">
    <property type="nucleotide sequence ID" value="NZ_FNDJ01000001.1"/>
</dbReference>
<reference evidence="3 4" key="1">
    <citation type="submission" date="2016-10" db="EMBL/GenBank/DDBJ databases">
        <authorList>
            <person name="de Groot N.N."/>
        </authorList>
    </citation>
    <scope>NUCLEOTIDE SEQUENCE [LARGE SCALE GENOMIC DNA]</scope>
    <source>
        <strain evidence="3 4">CGMCC 4.6533</strain>
    </source>
</reference>